<comment type="caution">
    <text evidence="2">The sequence shown here is derived from an EMBL/GenBank/DDBJ whole genome shotgun (WGS) entry which is preliminary data.</text>
</comment>
<gene>
    <name evidence="2" type="ORF">HG543_16620</name>
</gene>
<keyword evidence="1" id="KW-1133">Transmembrane helix</keyword>
<evidence type="ECO:0000256" key="1">
    <source>
        <dbReference type="SAM" id="Phobius"/>
    </source>
</evidence>
<dbReference type="RefSeq" id="WP_169345759.1">
    <property type="nucleotide sequence ID" value="NZ_JABBJJ010000068.1"/>
</dbReference>
<name>A0A848LHU0_9BACT</name>
<protein>
    <submittedName>
        <fullName evidence="2">Cobalt transporter</fullName>
    </submittedName>
</protein>
<keyword evidence="3" id="KW-1185">Reference proteome</keyword>
<keyword evidence="1" id="KW-0812">Transmembrane</keyword>
<organism evidence="2 3">
    <name type="scientific">Pyxidicoccus fallax</name>
    <dbReference type="NCBI Taxonomy" id="394095"/>
    <lineage>
        <taxon>Bacteria</taxon>
        <taxon>Pseudomonadati</taxon>
        <taxon>Myxococcota</taxon>
        <taxon>Myxococcia</taxon>
        <taxon>Myxococcales</taxon>
        <taxon>Cystobacterineae</taxon>
        <taxon>Myxococcaceae</taxon>
        <taxon>Pyxidicoccus</taxon>
    </lineage>
</organism>
<reference evidence="2 3" key="1">
    <citation type="submission" date="2020-04" db="EMBL/GenBank/DDBJ databases">
        <title>Draft genome of Pyxidicoccus fallax type strain.</title>
        <authorList>
            <person name="Whitworth D.E."/>
        </authorList>
    </citation>
    <scope>NUCLEOTIDE SEQUENCE [LARGE SCALE GENOMIC DNA]</scope>
    <source>
        <strain evidence="2 3">DSM 14698</strain>
    </source>
</reference>
<sequence>MTGATPEGWPGMDEHVVRPYAEAAGRTLAPLFPQPEGDVLLFAFLMAGLIGGWVLGYGYRALFVEGGRRGA</sequence>
<accession>A0A848LHU0</accession>
<proteinExistence type="predicted"/>
<dbReference type="Proteomes" id="UP000518300">
    <property type="component" value="Unassembled WGS sequence"/>
</dbReference>
<feature type="transmembrane region" description="Helical" evidence="1">
    <location>
        <begin position="39"/>
        <end position="59"/>
    </location>
</feature>
<evidence type="ECO:0000313" key="2">
    <source>
        <dbReference type="EMBL" id="NMO16468.1"/>
    </source>
</evidence>
<dbReference type="AlphaFoldDB" id="A0A848LHU0"/>
<dbReference type="EMBL" id="JABBJJ010000068">
    <property type="protein sequence ID" value="NMO16468.1"/>
    <property type="molecule type" value="Genomic_DNA"/>
</dbReference>
<keyword evidence="1" id="KW-0472">Membrane</keyword>
<evidence type="ECO:0000313" key="3">
    <source>
        <dbReference type="Proteomes" id="UP000518300"/>
    </source>
</evidence>